<proteinExistence type="predicted"/>
<dbReference type="Proteomes" id="UP000024635">
    <property type="component" value="Unassembled WGS sequence"/>
</dbReference>
<protein>
    <submittedName>
        <fullName evidence="2">Uncharacterized protein</fullName>
    </submittedName>
</protein>
<evidence type="ECO:0000256" key="1">
    <source>
        <dbReference type="SAM" id="MobiDB-lite"/>
    </source>
</evidence>
<dbReference type="EMBL" id="JARK01001412">
    <property type="protein sequence ID" value="EYC06399.1"/>
    <property type="molecule type" value="Genomic_DNA"/>
</dbReference>
<name>A0A016TTN2_9BILA</name>
<sequence>MNSIATSRPESRYSTTTSPSTSGEGFDKATLCRRNYSPPPSRTSCEDWNGTIWECELTARLKLEKSLETGSTV</sequence>
<organism evidence="2 3">
    <name type="scientific">Ancylostoma ceylanicum</name>
    <dbReference type="NCBI Taxonomy" id="53326"/>
    <lineage>
        <taxon>Eukaryota</taxon>
        <taxon>Metazoa</taxon>
        <taxon>Ecdysozoa</taxon>
        <taxon>Nematoda</taxon>
        <taxon>Chromadorea</taxon>
        <taxon>Rhabditida</taxon>
        <taxon>Rhabditina</taxon>
        <taxon>Rhabditomorpha</taxon>
        <taxon>Strongyloidea</taxon>
        <taxon>Ancylostomatidae</taxon>
        <taxon>Ancylostomatinae</taxon>
        <taxon>Ancylostoma</taxon>
    </lineage>
</organism>
<comment type="caution">
    <text evidence="2">The sequence shown here is derived from an EMBL/GenBank/DDBJ whole genome shotgun (WGS) entry which is preliminary data.</text>
</comment>
<accession>A0A016TTN2</accession>
<reference evidence="3" key="1">
    <citation type="journal article" date="2015" name="Nat. Genet.">
        <title>The genome and transcriptome of the zoonotic hookworm Ancylostoma ceylanicum identify infection-specific gene families.</title>
        <authorList>
            <person name="Schwarz E.M."/>
            <person name="Hu Y."/>
            <person name="Antoshechkin I."/>
            <person name="Miller M.M."/>
            <person name="Sternberg P.W."/>
            <person name="Aroian R.V."/>
        </authorList>
    </citation>
    <scope>NUCLEOTIDE SEQUENCE</scope>
    <source>
        <strain evidence="3">HY135</strain>
    </source>
</reference>
<keyword evidence="3" id="KW-1185">Reference proteome</keyword>
<evidence type="ECO:0000313" key="2">
    <source>
        <dbReference type="EMBL" id="EYC06399.1"/>
    </source>
</evidence>
<feature type="compositionally biased region" description="Low complexity" evidence="1">
    <location>
        <begin position="1"/>
        <end position="24"/>
    </location>
</feature>
<evidence type="ECO:0000313" key="3">
    <source>
        <dbReference type="Proteomes" id="UP000024635"/>
    </source>
</evidence>
<gene>
    <name evidence="2" type="primary">Acey_s0076.g1037</name>
    <name evidence="2" type="ORF">Y032_0076g1037</name>
</gene>
<feature type="region of interest" description="Disordered" evidence="1">
    <location>
        <begin position="1"/>
        <end position="45"/>
    </location>
</feature>
<dbReference type="AlphaFoldDB" id="A0A016TTN2"/>